<dbReference type="PATRIC" id="fig|315405.11.peg.2569"/>
<dbReference type="Proteomes" id="UP000070198">
    <property type="component" value="Unassembled WGS sequence"/>
</dbReference>
<feature type="domain" description="Integrase catalytic" evidence="2">
    <location>
        <begin position="46"/>
        <end position="162"/>
    </location>
</feature>
<feature type="compositionally biased region" description="Polar residues" evidence="1">
    <location>
        <begin position="323"/>
        <end position="336"/>
    </location>
</feature>
<sequence>MDLLSCIEKSIIPTDDEDLSKDKEFDINFLPNQLFPDIEYALFDELYLDNAKAHLADSVLNTLVKKLGVKVCFGKVAEPTRRAIIERFFKTLEERSFHELPSTTGTSPIDPRRHFPEKQAKRYRISVDDLKRITFSAIAEYNNTSHSSLYGNSPLEDFRQKINNRLYTYLPVSLRDGSDFHIIKDSRTVVANNKINYLHINFAGAKYTSSKLTNDKAMLREKLLLQINFKDIRVIKAFYASGEYYDDLFVEKKWRGRKHNLKERKLINKLSREGQFSQLNQLNILETYDNYLFNKTVVDKKTGSKIAELQNRQDNFLDDDPSIKSSIDTNNTTPSDNKQDDELKTHRRLRTKPIEIKGLNL</sequence>
<comment type="caution">
    <text evidence="3">The sequence shown here is derived from an EMBL/GenBank/DDBJ whole genome shotgun (WGS) entry which is preliminary data.</text>
</comment>
<dbReference type="AlphaFoldDB" id="A0A139MIT1"/>
<dbReference type="GO" id="GO:0015074">
    <property type="term" value="P:DNA integration"/>
    <property type="evidence" value="ECO:0007669"/>
    <property type="project" value="InterPro"/>
</dbReference>
<evidence type="ECO:0000313" key="4">
    <source>
        <dbReference type="Proteomes" id="UP000070198"/>
    </source>
</evidence>
<dbReference type="GO" id="GO:0003676">
    <property type="term" value="F:nucleic acid binding"/>
    <property type="evidence" value="ECO:0007669"/>
    <property type="project" value="InterPro"/>
</dbReference>
<organism evidence="3 4">
    <name type="scientific">Streptococcus gallolyticus</name>
    <dbReference type="NCBI Taxonomy" id="315405"/>
    <lineage>
        <taxon>Bacteria</taxon>
        <taxon>Bacillati</taxon>
        <taxon>Bacillota</taxon>
        <taxon>Bacilli</taxon>
        <taxon>Lactobacillales</taxon>
        <taxon>Streptococcaceae</taxon>
        <taxon>Streptococcus</taxon>
    </lineage>
</organism>
<name>A0A139MIT1_9STRE</name>
<gene>
    <name evidence="3" type="ORF">SGADD02_02197</name>
</gene>
<accession>A0A139MIT1</accession>
<dbReference type="InterPro" id="IPR001584">
    <property type="entry name" value="Integrase_cat-core"/>
</dbReference>
<reference evidence="3 4" key="1">
    <citation type="submission" date="2016-01" db="EMBL/GenBank/DDBJ databases">
        <title>Highly variable Streptococcus oralis are common among viridans streptococci isolated from primates.</title>
        <authorList>
            <person name="Denapaite D."/>
            <person name="Rieger M."/>
            <person name="Koendgen S."/>
            <person name="Brueckner R."/>
            <person name="Ochigava I."/>
            <person name="Kappeler P."/>
            <person name="Maetz-Rensing K."/>
            <person name="Leendertz F."/>
            <person name="Hakenbeck R."/>
        </authorList>
    </citation>
    <scope>NUCLEOTIDE SEQUENCE [LARGE SCALE GENOMIC DNA]</scope>
    <source>
        <strain evidence="3 4">DD02</strain>
    </source>
</reference>
<dbReference type="PROSITE" id="PS50994">
    <property type="entry name" value="INTEGRASE"/>
    <property type="match status" value="1"/>
</dbReference>
<protein>
    <recommendedName>
        <fullName evidence="2">Integrase catalytic domain-containing protein</fullName>
    </recommendedName>
</protein>
<dbReference type="SUPFAM" id="SSF53098">
    <property type="entry name" value="Ribonuclease H-like"/>
    <property type="match status" value="1"/>
</dbReference>
<dbReference type="EMBL" id="LQOF01000456">
    <property type="protein sequence ID" value="KXT63609.1"/>
    <property type="molecule type" value="Genomic_DNA"/>
</dbReference>
<evidence type="ECO:0000256" key="1">
    <source>
        <dbReference type="SAM" id="MobiDB-lite"/>
    </source>
</evidence>
<evidence type="ECO:0000313" key="3">
    <source>
        <dbReference type="EMBL" id="KXT63609.1"/>
    </source>
</evidence>
<feature type="region of interest" description="Disordered" evidence="1">
    <location>
        <begin position="315"/>
        <end position="349"/>
    </location>
</feature>
<proteinExistence type="predicted"/>
<evidence type="ECO:0000259" key="2">
    <source>
        <dbReference type="PROSITE" id="PS50994"/>
    </source>
</evidence>
<dbReference type="InterPro" id="IPR012337">
    <property type="entry name" value="RNaseH-like_sf"/>
</dbReference>
<dbReference type="InterPro" id="IPR036397">
    <property type="entry name" value="RNaseH_sf"/>
</dbReference>
<dbReference type="Gene3D" id="3.30.420.10">
    <property type="entry name" value="Ribonuclease H-like superfamily/Ribonuclease H"/>
    <property type="match status" value="1"/>
</dbReference>